<accession>A0A9L0SES4</accession>
<protein>
    <recommendedName>
        <fullName evidence="3">Transposase</fullName>
    </recommendedName>
</protein>
<evidence type="ECO:0008006" key="3">
    <source>
        <dbReference type="Google" id="ProtNLM"/>
    </source>
</evidence>
<evidence type="ECO:0000313" key="2">
    <source>
        <dbReference type="Proteomes" id="UP000002281"/>
    </source>
</evidence>
<reference evidence="1" key="2">
    <citation type="submission" date="2025-08" db="UniProtKB">
        <authorList>
            <consortium name="Ensembl"/>
        </authorList>
    </citation>
    <scope>IDENTIFICATION</scope>
    <source>
        <strain evidence="1">Thoroughbred</strain>
    </source>
</reference>
<dbReference type="AlphaFoldDB" id="A0A9L0SES4"/>
<proteinExistence type="predicted"/>
<dbReference type="Proteomes" id="UP000002281">
    <property type="component" value="Chromosome 8"/>
</dbReference>
<sequence length="81" mass="9458">GKNLLDIGLNNDFLNITPKAQVSKAKIDKWNYINLKSFCRATETIYKMKRQSTEWEKIFGIIYLMKVNIQNILKNSYNSIA</sequence>
<organism evidence="1 2">
    <name type="scientific">Equus caballus</name>
    <name type="common">Horse</name>
    <dbReference type="NCBI Taxonomy" id="9796"/>
    <lineage>
        <taxon>Eukaryota</taxon>
        <taxon>Metazoa</taxon>
        <taxon>Chordata</taxon>
        <taxon>Craniata</taxon>
        <taxon>Vertebrata</taxon>
        <taxon>Euteleostomi</taxon>
        <taxon>Mammalia</taxon>
        <taxon>Eutheria</taxon>
        <taxon>Laurasiatheria</taxon>
        <taxon>Perissodactyla</taxon>
        <taxon>Equidae</taxon>
        <taxon>Equus</taxon>
    </lineage>
</organism>
<dbReference type="Ensembl" id="ENSECAT00000097501.1">
    <property type="protein sequence ID" value="ENSECAP00000072510.1"/>
    <property type="gene ID" value="ENSECAG00000048872.1"/>
</dbReference>
<evidence type="ECO:0000313" key="1">
    <source>
        <dbReference type="Ensembl" id="ENSECAP00000072510.1"/>
    </source>
</evidence>
<reference evidence="1 2" key="1">
    <citation type="journal article" date="2009" name="Science">
        <title>Genome sequence, comparative analysis, and population genetics of the domestic horse.</title>
        <authorList>
            <consortium name="Broad Institute Genome Sequencing Platform"/>
            <consortium name="Broad Institute Whole Genome Assembly Team"/>
            <person name="Wade C.M."/>
            <person name="Giulotto E."/>
            <person name="Sigurdsson S."/>
            <person name="Zoli M."/>
            <person name="Gnerre S."/>
            <person name="Imsland F."/>
            <person name="Lear T.L."/>
            <person name="Adelson D.L."/>
            <person name="Bailey E."/>
            <person name="Bellone R.R."/>
            <person name="Bloecker H."/>
            <person name="Distl O."/>
            <person name="Edgar R.C."/>
            <person name="Garber M."/>
            <person name="Leeb T."/>
            <person name="Mauceli E."/>
            <person name="MacLeod J.N."/>
            <person name="Penedo M.C.T."/>
            <person name="Raison J.M."/>
            <person name="Sharpe T."/>
            <person name="Vogel J."/>
            <person name="Andersson L."/>
            <person name="Antczak D.F."/>
            <person name="Biagi T."/>
            <person name="Binns M.M."/>
            <person name="Chowdhary B.P."/>
            <person name="Coleman S.J."/>
            <person name="Della Valle G."/>
            <person name="Fryc S."/>
            <person name="Guerin G."/>
            <person name="Hasegawa T."/>
            <person name="Hill E.W."/>
            <person name="Jurka J."/>
            <person name="Kiialainen A."/>
            <person name="Lindgren G."/>
            <person name="Liu J."/>
            <person name="Magnani E."/>
            <person name="Mickelson J.R."/>
            <person name="Murray J."/>
            <person name="Nergadze S.G."/>
            <person name="Onofrio R."/>
            <person name="Pedroni S."/>
            <person name="Piras M.F."/>
            <person name="Raudsepp T."/>
            <person name="Rocchi M."/>
            <person name="Roeed K.H."/>
            <person name="Ryder O.A."/>
            <person name="Searle S."/>
            <person name="Skow L."/>
            <person name="Swinburne J.E."/>
            <person name="Syvaenen A.C."/>
            <person name="Tozaki T."/>
            <person name="Valberg S.J."/>
            <person name="Vaudin M."/>
            <person name="White J.R."/>
            <person name="Zody M.C."/>
            <person name="Lander E.S."/>
            <person name="Lindblad-Toh K."/>
        </authorList>
    </citation>
    <scope>NUCLEOTIDE SEQUENCE [LARGE SCALE GENOMIC DNA]</scope>
    <source>
        <strain evidence="1 2">Thoroughbred</strain>
    </source>
</reference>
<dbReference type="GeneTree" id="ENSGT00970000197082"/>
<keyword evidence="2" id="KW-1185">Reference proteome</keyword>
<name>A0A9L0SES4_HORSE</name>
<reference evidence="1" key="3">
    <citation type="submission" date="2025-09" db="UniProtKB">
        <authorList>
            <consortium name="Ensembl"/>
        </authorList>
    </citation>
    <scope>IDENTIFICATION</scope>
    <source>
        <strain evidence="1">Thoroughbred</strain>
    </source>
</reference>